<name>A0A834SA96_9PLEO</name>
<reference evidence="1 2" key="1">
    <citation type="journal article" date="2018" name="BMC Genomics">
        <title>Comparative genomics of the wheat fungal pathogen Pyrenophora tritici-repentis reveals chromosomal variations and genome plasticity.</title>
        <authorList>
            <person name="Moolhuijzen P."/>
            <person name="See P.T."/>
            <person name="Hane J.K."/>
            <person name="Shi G."/>
            <person name="Liu Z."/>
            <person name="Oliver R.P."/>
            <person name="Moffat C.S."/>
        </authorList>
    </citation>
    <scope>NUCLEOTIDE SEQUENCE [LARGE SCALE GENOMIC DNA]</scope>
    <source>
        <strain evidence="1">M4</strain>
    </source>
</reference>
<dbReference type="Proteomes" id="UP000245464">
    <property type="component" value="Chromosome 1"/>
</dbReference>
<organism evidence="1 2">
    <name type="scientific">Pyrenophora tritici-repentis</name>
    <dbReference type="NCBI Taxonomy" id="45151"/>
    <lineage>
        <taxon>Eukaryota</taxon>
        <taxon>Fungi</taxon>
        <taxon>Dikarya</taxon>
        <taxon>Ascomycota</taxon>
        <taxon>Pezizomycotina</taxon>
        <taxon>Dothideomycetes</taxon>
        <taxon>Pleosporomycetidae</taxon>
        <taxon>Pleosporales</taxon>
        <taxon>Pleosporineae</taxon>
        <taxon>Pleosporaceae</taxon>
        <taxon>Pyrenophora</taxon>
    </lineage>
</organism>
<dbReference type="KEGG" id="ptrr:90954436"/>
<dbReference type="AlphaFoldDB" id="A0A834SA96"/>
<sequence>MAHGVDIAVAISGTINIVIERLNLPKVPIVVYTSSRSLYDCLIKLGTTKEKRLIINIIIDGRNNLVDSIIKIGCNAAIENLINSNELNLRVQGWVNCDCNTKPTTKSTKLSNLKGTE</sequence>
<dbReference type="GeneID" id="90954436"/>
<evidence type="ECO:0000313" key="2">
    <source>
        <dbReference type="Proteomes" id="UP000245464"/>
    </source>
</evidence>
<comment type="caution">
    <text evidence="1">The sequence shown here is derived from an EMBL/GenBank/DDBJ whole genome shotgun (WGS) entry which is preliminary data.</text>
</comment>
<gene>
    <name evidence="1" type="ORF">PtrM4_029210</name>
</gene>
<protein>
    <submittedName>
        <fullName evidence="1">Uncharacterized protein</fullName>
    </submittedName>
</protein>
<evidence type="ECO:0000313" key="1">
    <source>
        <dbReference type="EMBL" id="KAF7578681.1"/>
    </source>
</evidence>
<accession>A0A834SA96</accession>
<proteinExistence type="predicted"/>
<dbReference type="RefSeq" id="XP_065966061.1">
    <property type="nucleotide sequence ID" value="XM_066103859.1"/>
</dbReference>
<dbReference type="EMBL" id="NQIK02000001">
    <property type="protein sequence ID" value="KAF7578681.1"/>
    <property type="molecule type" value="Genomic_DNA"/>
</dbReference>